<evidence type="ECO:0000313" key="1">
    <source>
        <dbReference type="Proteomes" id="UP000887563"/>
    </source>
</evidence>
<organism evidence="1 2">
    <name type="scientific">Meloidogyne incognita</name>
    <name type="common">Southern root-knot nematode worm</name>
    <name type="synonym">Oxyuris incognita</name>
    <dbReference type="NCBI Taxonomy" id="6306"/>
    <lineage>
        <taxon>Eukaryota</taxon>
        <taxon>Metazoa</taxon>
        <taxon>Ecdysozoa</taxon>
        <taxon>Nematoda</taxon>
        <taxon>Chromadorea</taxon>
        <taxon>Rhabditida</taxon>
        <taxon>Tylenchina</taxon>
        <taxon>Tylenchomorpha</taxon>
        <taxon>Tylenchoidea</taxon>
        <taxon>Meloidogynidae</taxon>
        <taxon>Meloidogyninae</taxon>
        <taxon>Meloidogyne</taxon>
        <taxon>Meloidogyne incognita group</taxon>
    </lineage>
</organism>
<dbReference type="WBParaSite" id="Minc3s05545g38405">
    <property type="protein sequence ID" value="Minc3s05545g38405"/>
    <property type="gene ID" value="Minc3s05545g38405"/>
</dbReference>
<sequence length="72" mass="8696">MSFSINAEFQSLLIFTTRNEREKGEENSPLLDDLEWHKMNSFQSSINEENQNLYLWTYNQQFNMMIEQKLSL</sequence>
<evidence type="ECO:0000313" key="2">
    <source>
        <dbReference type="WBParaSite" id="Minc3s05545g38405"/>
    </source>
</evidence>
<name>A0A914NKQ5_MELIC</name>
<accession>A0A914NKQ5</accession>
<reference evidence="2" key="1">
    <citation type="submission" date="2022-11" db="UniProtKB">
        <authorList>
            <consortium name="WormBaseParasite"/>
        </authorList>
    </citation>
    <scope>IDENTIFICATION</scope>
</reference>
<dbReference type="Proteomes" id="UP000887563">
    <property type="component" value="Unplaced"/>
</dbReference>
<dbReference type="AlphaFoldDB" id="A0A914NKQ5"/>
<protein>
    <submittedName>
        <fullName evidence="2">Candidate secreted effector</fullName>
    </submittedName>
</protein>
<keyword evidence="1" id="KW-1185">Reference proteome</keyword>
<proteinExistence type="predicted"/>